<evidence type="ECO:0000313" key="3">
    <source>
        <dbReference type="EMBL" id="ALC15774.1"/>
    </source>
</evidence>
<evidence type="ECO:0000256" key="1">
    <source>
        <dbReference type="SAM" id="SignalP"/>
    </source>
</evidence>
<sequence length="508" mass="55219">MNPTRVRKTNYRTVVGTLLVLALLIPGAALAEDPALETREQKKAPTAFADEKPKPVLHWGEGDGKSYFVPAVDILGFVFLLNQFDRYYFDSGDFDSDYSSFKENLTGGWVYDSDPFAINQFGHPYAGSMYFGFARSAGLGYWTSLGYSAGGSLLWELAGETTTPSINDEFTTGYGGSILGEPLFRMASLLLESGQGKPGIWRELGAAALSPATGFNRAAYGKRFDGVFRSNNPAVFTRLQLGVNLNATVHSNVNRNPNGAETAVPQSYEKGEAIADFTIGYGLPGKPGYTYSRPFDYFDFQFTAASSNIFENIMSRGLLYGTDYTAGDNYRGVWGLYGTYDYIAPQVFRISTSALALGTTAQWWLAEKVALQGTALAGVGYGSAGTIDGIGERDYHNGITPNALVASRLIFADRASLDLEVRDYYVSGLASAESEGSENILRGVATLTVRVYNLHGLTVRYTVSRRDAQYESLPDTTQTVAAVSLGYTFLGQTRFGAVDWRPRSEGGP</sequence>
<protein>
    <recommendedName>
        <fullName evidence="2">DUF3943 domain-containing protein</fullName>
    </recommendedName>
</protein>
<dbReference type="STRING" id="1603606.DSOUD_0988"/>
<dbReference type="EMBL" id="CP010802">
    <property type="protein sequence ID" value="ALC15774.1"/>
    <property type="molecule type" value="Genomic_DNA"/>
</dbReference>
<keyword evidence="1" id="KW-0732">Signal</keyword>
<feature type="domain" description="DUF3943" evidence="2">
    <location>
        <begin position="108"/>
        <end position="211"/>
    </location>
</feature>
<evidence type="ECO:0000259" key="2">
    <source>
        <dbReference type="Pfam" id="PF13084"/>
    </source>
</evidence>
<name>A0A0M5IR71_9BACT</name>
<dbReference type="Proteomes" id="UP000057158">
    <property type="component" value="Chromosome"/>
</dbReference>
<organism evidence="3 4">
    <name type="scientific">Desulfuromonas soudanensis</name>
    <dbReference type="NCBI Taxonomy" id="1603606"/>
    <lineage>
        <taxon>Bacteria</taxon>
        <taxon>Pseudomonadati</taxon>
        <taxon>Thermodesulfobacteriota</taxon>
        <taxon>Desulfuromonadia</taxon>
        <taxon>Desulfuromonadales</taxon>
        <taxon>Desulfuromonadaceae</taxon>
        <taxon>Desulfuromonas</taxon>
    </lineage>
</organism>
<dbReference type="KEGG" id="des:DSOUD_0988"/>
<dbReference type="InterPro" id="IPR025079">
    <property type="entry name" value="DUF3943"/>
</dbReference>
<proteinExistence type="predicted"/>
<dbReference type="AlphaFoldDB" id="A0A0M5IR71"/>
<keyword evidence="4" id="KW-1185">Reference proteome</keyword>
<dbReference type="Pfam" id="PF13084">
    <property type="entry name" value="DUF3943"/>
    <property type="match status" value="1"/>
</dbReference>
<reference evidence="3 4" key="1">
    <citation type="submission" date="2015-07" db="EMBL/GenBank/DDBJ databases">
        <title>Isolation and Genomic Characterization of a Novel Halophilic Metal-Reducing Deltaproteobacterium from the Deep Subsurface.</title>
        <authorList>
            <person name="Badalamenti J.P."/>
            <person name="Summers Z.M."/>
            <person name="Gralnick J.A."/>
            <person name="Bond D.R."/>
        </authorList>
    </citation>
    <scope>NUCLEOTIDE SEQUENCE [LARGE SCALE GENOMIC DNA]</scope>
    <source>
        <strain evidence="3 4">WTL</strain>
    </source>
</reference>
<dbReference type="OrthoDB" id="9808630at2"/>
<evidence type="ECO:0000313" key="4">
    <source>
        <dbReference type="Proteomes" id="UP000057158"/>
    </source>
</evidence>
<gene>
    <name evidence="3" type="ORF">DSOUD_0988</name>
</gene>
<feature type="signal peptide" evidence="1">
    <location>
        <begin position="1"/>
        <end position="31"/>
    </location>
</feature>
<accession>A0A0M5IR71</accession>
<dbReference type="PATRIC" id="fig|1603606.3.peg.1083"/>
<feature type="chain" id="PRO_5005803220" description="DUF3943 domain-containing protein" evidence="1">
    <location>
        <begin position="32"/>
        <end position="508"/>
    </location>
</feature>
<dbReference type="RefSeq" id="WP_053549948.1">
    <property type="nucleotide sequence ID" value="NZ_CP010802.1"/>
</dbReference>